<accession>A0A8S5SEU7</accession>
<sequence>MTLVQLKAAIDVRIQEMKEYQGSEKKALLWVLNLIDTTERYEDEDRAKEKHSLINLLDSRS</sequence>
<protein>
    <submittedName>
        <fullName evidence="1">Uncharacterized protein</fullName>
    </submittedName>
</protein>
<dbReference type="EMBL" id="BK032580">
    <property type="protein sequence ID" value="DAF49339.1"/>
    <property type="molecule type" value="Genomic_DNA"/>
</dbReference>
<reference evidence="1" key="1">
    <citation type="journal article" date="2021" name="Proc. Natl. Acad. Sci. U.S.A.">
        <title>A Catalog of Tens of Thousands of Viruses from Human Metagenomes Reveals Hidden Associations with Chronic Diseases.</title>
        <authorList>
            <person name="Tisza M.J."/>
            <person name="Buck C.B."/>
        </authorList>
    </citation>
    <scope>NUCLEOTIDE SEQUENCE</scope>
    <source>
        <strain evidence="1">Ct3q24</strain>
    </source>
</reference>
<organism evidence="1">
    <name type="scientific">Siphoviridae sp. ct3q24</name>
    <dbReference type="NCBI Taxonomy" id="2827772"/>
    <lineage>
        <taxon>Viruses</taxon>
        <taxon>Duplodnaviria</taxon>
        <taxon>Heunggongvirae</taxon>
        <taxon>Uroviricota</taxon>
        <taxon>Caudoviricetes</taxon>
    </lineage>
</organism>
<proteinExistence type="predicted"/>
<name>A0A8S5SEU7_9CAUD</name>
<evidence type="ECO:0000313" key="1">
    <source>
        <dbReference type="EMBL" id="DAF49339.1"/>
    </source>
</evidence>